<proteinExistence type="predicted"/>
<sequence length="237" mass="26003">MLTISLVGQKGGGGKSTICWILAQAILARADEPKVLLVETDKQGSTEGFVTAALEAYPALSERLFSAKASNGEELYDLLVQAEETNVAFVLVDTEGRHSDFPRDVMSMSDRIIIPVKPVIHEYRSQLATVATYEALRDTFEADGEEVAPCGLLLNNYKPSQRLTVEQAEALEEITNHPMILPFFMPHRSNFETLGRGRILAMEKQELTGAGQGLARKHLDTDINEANTILAAIEGMK</sequence>
<dbReference type="PANTHER" id="PTHR13696">
    <property type="entry name" value="P-LOOP CONTAINING NUCLEOSIDE TRIPHOSPHATE HYDROLASE"/>
    <property type="match status" value="1"/>
</dbReference>
<evidence type="ECO:0000313" key="1">
    <source>
        <dbReference type="EMBL" id="SCY90004.1"/>
    </source>
</evidence>
<reference evidence="1 2" key="1">
    <citation type="submission" date="2016-10" db="EMBL/GenBank/DDBJ databases">
        <authorList>
            <person name="de Groot N.N."/>
        </authorList>
    </citation>
    <scope>NUCLEOTIDE SEQUENCE [LARGE SCALE GENOMIC DNA]</scope>
    <source>
        <strain evidence="1 2">CGMCC 1.8925</strain>
    </source>
</reference>
<organism evidence="1 2">
    <name type="scientific">Paracoccus tibetensis</name>
    <dbReference type="NCBI Taxonomy" id="336292"/>
    <lineage>
        <taxon>Bacteria</taxon>
        <taxon>Pseudomonadati</taxon>
        <taxon>Pseudomonadota</taxon>
        <taxon>Alphaproteobacteria</taxon>
        <taxon>Rhodobacterales</taxon>
        <taxon>Paracoccaceae</taxon>
        <taxon>Paracoccus</taxon>
    </lineage>
</organism>
<gene>
    <name evidence="1" type="ORF">SAMN05660710_03338</name>
</gene>
<dbReference type="PANTHER" id="PTHR13696:SF99">
    <property type="entry name" value="COBYRINIC ACID AC-DIAMIDE SYNTHASE"/>
    <property type="match status" value="1"/>
</dbReference>
<dbReference type="InterPro" id="IPR050678">
    <property type="entry name" value="DNA_Partitioning_ATPase"/>
</dbReference>
<evidence type="ECO:0000313" key="2">
    <source>
        <dbReference type="Proteomes" id="UP000199502"/>
    </source>
</evidence>
<dbReference type="InterPro" id="IPR009744">
    <property type="entry name" value="VirC1"/>
</dbReference>
<dbReference type="STRING" id="336292.SAMN05660710_03338"/>
<accession>A0A1G5JPC8</accession>
<name>A0A1G5JPC8_9RHOB</name>
<keyword evidence="2" id="KW-1185">Reference proteome</keyword>
<dbReference type="AlphaFoldDB" id="A0A1G5JPC8"/>
<dbReference type="InterPro" id="IPR027417">
    <property type="entry name" value="P-loop_NTPase"/>
</dbReference>
<protein>
    <submittedName>
        <fullName evidence="1">Cellulose biosynthesis protein BcsQ</fullName>
    </submittedName>
</protein>
<dbReference type="Proteomes" id="UP000199502">
    <property type="component" value="Unassembled WGS sequence"/>
</dbReference>
<dbReference type="SUPFAM" id="SSF52540">
    <property type="entry name" value="P-loop containing nucleoside triphosphate hydrolases"/>
    <property type="match status" value="1"/>
</dbReference>
<dbReference type="Pfam" id="PF07015">
    <property type="entry name" value="VirC1"/>
    <property type="match status" value="1"/>
</dbReference>
<dbReference type="CDD" id="cd02042">
    <property type="entry name" value="ParAB_family"/>
    <property type="match status" value="1"/>
</dbReference>
<dbReference type="Gene3D" id="3.40.50.300">
    <property type="entry name" value="P-loop containing nucleotide triphosphate hydrolases"/>
    <property type="match status" value="1"/>
</dbReference>
<dbReference type="OrthoDB" id="9804460at2"/>
<dbReference type="EMBL" id="FMVT01000014">
    <property type="protein sequence ID" value="SCY90004.1"/>
    <property type="molecule type" value="Genomic_DNA"/>
</dbReference>
<dbReference type="RefSeq" id="WP_090747307.1">
    <property type="nucleotide sequence ID" value="NZ_FMVT01000014.1"/>
</dbReference>